<name>A0A165X5Q9_9AGAM</name>
<dbReference type="InterPro" id="IPR046521">
    <property type="entry name" value="DUF6698"/>
</dbReference>
<feature type="compositionally biased region" description="Basic and acidic residues" evidence="1">
    <location>
        <begin position="236"/>
        <end position="257"/>
    </location>
</feature>
<evidence type="ECO:0000256" key="1">
    <source>
        <dbReference type="SAM" id="MobiDB-lite"/>
    </source>
</evidence>
<organism evidence="3 4">
    <name type="scientific">Sistotremastrum suecicum HHB10207 ss-3</name>
    <dbReference type="NCBI Taxonomy" id="1314776"/>
    <lineage>
        <taxon>Eukaryota</taxon>
        <taxon>Fungi</taxon>
        <taxon>Dikarya</taxon>
        <taxon>Basidiomycota</taxon>
        <taxon>Agaricomycotina</taxon>
        <taxon>Agaricomycetes</taxon>
        <taxon>Sistotremastrales</taxon>
        <taxon>Sistotremastraceae</taxon>
        <taxon>Sistotremastrum</taxon>
    </lineage>
</organism>
<proteinExistence type="predicted"/>
<reference evidence="3 4" key="1">
    <citation type="journal article" date="2016" name="Mol. Biol. Evol.">
        <title>Comparative Genomics of Early-Diverging Mushroom-Forming Fungi Provides Insights into the Origins of Lignocellulose Decay Capabilities.</title>
        <authorList>
            <person name="Nagy L.G."/>
            <person name="Riley R."/>
            <person name="Tritt A."/>
            <person name="Adam C."/>
            <person name="Daum C."/>
            <person name="Floudas D."/>
            <person name="Sun H."/>
            <person name="Yadav J.S."/>
            <person name="Pangilinan J."/>
            <person name="Larsson K.H."/>
            <person name="Matsuura K."/>
            <person name="Barry K."/>
            <person name="Labutti K."/>
            <person name="Kuo R."/>
            <person name="Ohm R.A."/>
            <person name="Bhattacharya S.S."/>
            <person name="Shirouzu T."/>
            <person name="Yoshinaga Y."/>
            <person name="Martin F.M."/>
            <person name="Grigoriev I.V."/>
            <person name="Hibbett D.S."/>
        </authorList>
    </citation>
    <scope>NUCLEOTIDE SEQUENCE [LARGE SCALE GENOMIC DNA]</scope>
    <source>
        <strain evidence="3 4">HHB10207 ss-3</strain>
    </source>
</reference>
<keyword evidence="4" id="KW-1185">Reference proteome</keyword>
<dbReference type="AlphaFoldDB" id="A0A165X5Q9"/>
<dbReference type="OrthoDB" id="3160134at2759"/>
<protein>
    <submittedName>
        <fullName evidence="3">Uncharacterized protein</fullName>
    </submittedName>
</protein>
<dbReference type="EMBL" id="KV428442">
    <property type="protein sequence ID" value="KZT31853.1"/>
    <property type="molecule type" value="Genomic_DNA"/>
</dbReference>
<keyword evidence="2" id="KW-0732">Signal</keyword>
<feature type="signal peptide" evidence="2">
    <location>
        <begin position="1"/>
        <end position="18"/>
    </location>
</feature>
<accession>A0A165X5Q9</accession>
<sequence>MPALILPLVLGCLASVCTNRCELARGVPDPPAPSTSLTQLRKLAAISAVLAASINPSGKFVRLELDRPNDFHNPQEHALHPLYLEEQHFRAQASMGTRVQDGLQNKMINPTASAWPCLLHKYGKFNNGDPFKGLFRHEGLTKCVCKYVFLGPSSVAAAVRSRSTRKSNADIHSMITINAAVIVYCCVLFRWAIDSQCNWSSTDTAGSFPYMAFYNNLIAYLTPAAGPREHIKSHDLEKDIWSKDRRPNSRPRQERTTKTIAWPPFSSSTLMRAKLKAINLQSKEPRGTEHRISYSRAH</sequence>
<evidence type="ECO:0000313" key="4">
    <source>
        <dbReference type="Proteomes" id="UP000076798"/>
    </source>
</evidence>
<feature type="region of interest" description="Disordered" evidence="1">
    <location>
        <begin position="236"/>
        <end position="259"/>
    </location>
</feature>
<evidence type="ECO:0000256" key="2">
    <source>
        <dbReference type="SAM" id="SignalP"/>
    </source>
</evidence>
<gene>
    <name evidence="3" type="ORF">SISSUDRAFT_1067408</name>
</gene>
<dbReference type="Proteomes" id="UP000076798">
    <property type="component" value="Unassembled WGS sequence"/>
</dbReference>
<dbReference type="Pfam" id="PF20414">
    <property type="entry name" value="DUF6698"/>
    <property type="match status" value="1"/>
</dbReference>
<evidence type="ECO:0000313" key="3">
    <source>
        <dbReference type="EMBL" id="KZT31853.1"/>
    </source>
</evidence>
<feature type="chain" id="PRO_5007868743" evidence="2">
    <location>
        <begin position="19"/>
        <end position="298"/>
    </location>
</feature>